<dbReference type="Proteomes" id="UP000007015">
    <property type="component" value="Chromosome 1"/>
</dbReference>
<protein>
    <submittedName>
        <fullName evidence="1">Uncharacterized protein</fullName>
    </submittedName>
</protein>
<proteinExistence type="predicted"/>
<keyword evidence="2" id="KW-1185">Reference proteome</keyword>
<reference evidence="1 2" key="1">
    <citation type="journal article" date="2005" name="PLoS Biol.">
        <title>The genomes of Oryza sativa: a history of duplications.</title>
        <authorList>
            <person name="Yu J."/>
            <person name="Wang J."/>
            <person name="Lin W."/>
            <person name="Li S."/>
            <person name="Li H."/>
            <person name="Zhou J."/>
            <person name="Ni P."/>
            <person name="Dong W."/>
            <person name="Hu S."/>
            <person name="Zeng C."/>
            <person name="Zhang J."/>
            <person name="Zhang Y."/>
            <person name="Li R."/>
            <person name="Xu Z."/>
            <person name="Li S."/>
            <person name="Li X."/>
            <person name="Zheng H."/>
            <person name="Cong L."/>
            <person name="Lin L."/>
            <person name="Yin J."/>
            <person name="Geng J."/>
            <person name="Li G."/>
            <person name="Shi J."/>
            <person name="Liu J."/>
            <person name="Lv H."/>
            <person name="Li J."/>
            <person name="Wang J."/>
            <person name="Deng Y."/>
            <person name="Ran L."/>
            <person name="Shi X."/>
            <person name="Wang X."/>
            <person name="Wu Q."/>
            <person name="Li C."/>
            <person name="Ren X."/>
            <person name="Wang J."/>
            <person name="Wang X."/>
            <person name="Li D."/>
            <person name="Liu D."/>
            <person name="Zhang X."/>
            <person name="Ji Z."/>
            <person name="Zhao W."/>
            <person name="Sun Y."/>
            <person name="Zhang Z."/>
            <person name="Bao J."/>
            <person name="Han Y."/>
            <person name="Dong L."/>
            <person name="Ji J."/>
            <person name="Chen P."/>
            <person name="Wu S."/>
            <person name="Liu J."/>
            <person name="Xiao Y."/>
            <person name="Bu D."/>
            <person name="Tan J."/>
            <person name="Yang L."/>
            <person name="Ye C."/>
            <person name="Zhang J."/>
            <person name="Xu J."/>
            <person name="Zhou Y."/>
            <person name="Yu Y."/>
            <person name="Zhang B."/>
            <person name="Zhuang S."/>
            <person name="Wei H."/>
            <person name="Liu B."/>
            <person name="Lei M."/>
            <person name="Yu H."/>
            <person name="Li Y."/>
            <person name="Xu H."/>
            <person name="Wei S."/>
            <person name="He X."/>
            <person name="Fang L."/>
            <person name="Zhang Z."/>
            <person name="Zhang Y."/>
            <person name="Huang X."/>
            <person name="Su Z."/>
            <person name="Tong W."/>
            <person name="Li J."/>
            <person name="Tong Z."/>
            <person name="Li S."/>
            <person name="Ye J."/>
            <person name="Wang L."/>
            <person name="Fang L."/>
            <person name="Lei T."/>
            <person name="Chen C."/>
            <person name="Chen H."/>
            <person name="Xu Z."/>
            <person name="Li H."/>
            <person name="Huang H."/>
            <person name="Zhang F."/>
            <person name="Xu H."/>
            <person name="Li N."/>
            <person name="Zhao C."/>
            <person name="Li S."/>
            <person name="Dong L."/>
            <person name="Huang Y."/>
            <person name="Li L."/>
            <person name="Xi Y."/>
            <person name="Qi Q."/>
            <person name="Li W."/>
            <person name="Zhang B."/>
            <person name="Hu W."/>
            <person name="Zhang Y."/>
            <person name="Tian X."/>
            <person name="Jiao Y."/>
            <person name="Liang X."/>
            <person name="Jin J."/>
            <person name="Gao L."/>
            <person name="Zheng W."/>
            <person name="Hao B."/>
            <person name="Liu S."/>
            <person name="Wang W."/>
            <person name="Yuan L."/>
            <person name="Cao M."/>
            <person name="McDermott J."/>
            <person name="Samudrala R."/>
            <person name="Wang J."/>
            <person name="Wong G.K."/>
            <person name="Yang H."/>
        </authorList>
    </citation>
    <scope>NUCLEOTIDE SEQUENCE [LARGE SCALE GENOMIC DNA]</scope>
    <source>
        <strain evidence="2">cv. 93-11</strain>
    </source>
</reference>
<gene>
    <name evidence="1" type="ORF">OsI_00231</name>
</gene>
<dbReference type="AlphaFoldDB" id="A2WK82"/>
<dbReference type="Gramene" id="BGIOSGA002697-TA">
    <property type="protein sequence ID" value="BGIOSGA002697-PA"/>
    <property type="gene ID" value="BGIOSGA002697"/>
</dbReference>
<name>A2WK82_ORYSI</name>
<accession>A2WK82</accession>
<dbReference type="HOGENOM" id="CLU_2965071_0_0_1"/>
<evidence type="ECO:0000313" key="2">
    <source>
        <dbReference type="Proteomes" id="UP000007015"/>
    </source>
</evidence>
<sequence length="59" mass="6320">MADLIAQALGSAKSGGGDSCGDDYGRLRRLEVDEGEVVHDANWRIQGSRLSTTPTSRSR</sequence>
<evidence type="ECO:0000313" key="1">
    <source>
        <dbReference type="EMBL" id="EAY72378.1"/>
    </source>
</evidence>
<dbReference type="EMBL" id="CM000126">
    <property type="protein sequence ID" value="EAY72378.1"/>
    <property type="molecule type" value="Genomic_DNA"/>
</dbReference>
<organism evidence="1 2">
    <name type="scientific">Oryza sativa subsp. indica</name>
    <name type="common">Rice</name>
    <dbReference type="NCBI Taxonomy" id="39946"/>
    <lineage>
        <taxon>Eukaryota</taxon>
        <taxon>Viridiplantae</taxon>
        <taxon>Streptophyta</taxon>
        <taxon>Embryophyta</taxon>
        <taxon>Tracheophyta</taxon>
        <taxon>Spermatophyta</taxon>
        <taxon>Magnoliopsida</taxon>
        <taxon>Liliopsida</taxon>
        <taxon>Poales</taxon>
        <taxon>Poaceae</taxon>
        <taxon>BOP clade</taxon>
        <taxon>Oryzoideae</taxon>
        <taxon>Oryzeae</taxon>
        <taxon>Oryzinae</taxon>
        <taxon>Oryza</taxon>
        <taxon>Oryza sativa</taxon>
    </lineage>
</organism>